<dbReference type="InterPro" id="IPR001680">
    <property type="entry name" value="WD40_rpt"/>
</dbReference>
<protein>
    <submittedName>
        <fullName evidence="3">Guanine nucleotide-binding protein subunit beta-2-like 1 protein</fullName>
    </submittedName>
</protein>
<dbReference type="EMBL" id="CP039346">
    <property type="protein sequence ID" value="QCD84951.1"/>
    <property type="molecule type" value="Genomic_DNA"/>
</dbReference>
<dbReference type="OrthoDB" id="1897642at2759"/>
<dbReference type="SUPFAM" id="SSF50978">
    <property type="entry name" value="WD40 repeat-like"/>
    <property type="match status" value="1"/>
</dbReference>
<proteinExistence type="predicted"/>
<dbReference type="Pfam" id="PF00400">
    <property type="entry name" value="WD40"/>
    <property type="match status" value="2"/>
</dbReference>
<dbReference type="Gene3D" id="2.130.10.10">
    <property type="entry name" value="YVTN repeat-like/Quinoprotein amine dehydrogenase"/>
    <property type="match status" value="2"/>
</dbReference>
<dbReference type="Proteomes" id="UP000501690">
    <property type="component" value="Linkage Group LG2"/>
</dbReference>
<evidence type="ECO:0000256" key="2">
    <source>
        <dbReference type="SAM" id="MobiDB-lite"/>
    </source>
</evidence>
<sequence>MGLHPNPTEHHQNGVASSRQEHEETLLALIEHRTRDVKHISYCISYYTSQLEEAEKSLLESKSKLARLRGLTGASSSLVDTEHVKIERESKIGSFHKSDGSSKNHLRSKLRLVRVGSKFSHSVPLAPSSFARSTVKSDNTQRIPAEQESIEVQGRGCKRRFFEQKEAEEVIPLICKSSSPESVLYQASNHFSSQHKRRVRCIAVCPVNDHQFVTSALDGVVNLWEIHSSQSGACLLRSTNCISPQQRWPEDIVWHPDGNTLLSVYSADGRDSQISVTDFGRVKTDGRANHVSFLEDKPHVTGVINSIAFLPWEENTSFVTGGTDHAVVLWRENGHNKWKPEALHRNLHSSAVMGVSGMQQKQLVLSVGKDKRILGYDANVGRKDFMHQVDSKCLSVLPNPCDFNLFMVQTGTPERQLRLFDMRSRRSEVHGFGWKQESSESQSALINQDWSPNGVYITSGSADPMIHIFDIRYNGHKPSQSIEAHQKRVFRAMWLRSLPLLLSISSDLHIGLHKIV</sequence>
<dbReference type="PANTHER" id="PTHR47232:SF1">
    <property type="entry name" value="TRANSDUCIN FAMILY PROTEIN _ WD-40 REPEAT FAMILY PROTEIN"/>
    <property type="match status" value="1"/>
</dbReference>
<keyword evidence="4" id="KW-1185">Reference proteome</keyword>
<dbReference type="PROSITE" id="PS50082">
    <property type="entry name" value="WD_REPEATS_2"/>
    <property type="match status" value="1"/>
</dbReference>
<dbReference type="InterPro" id="IPR015943">
    <property type="entry name" value="WD40/YVTN_repeat-like_dom_sf"/>
</dbReference>
<dbReference type="InterPro" id="IPR036322">
    <property type="entry name" value="WD40_repeat_dom_sf"/>
</dbReference>
<accession>A0A4D6L8U4</accession>
<feature type="repeat" description="WD" evidence="1">
    <location>
        <begin position="192"/>
        <end position="230"/>
    </location>
</feature>
<gene>
    <name evidence="3" type="ORF">DEO72_LG2g5309</name>
</gene>
<keyword evidence="1" id="KW-0853">WD repeat</keyword>
<dbReference type="SMART" id="SM00320">
    <property type="entry name" value="WD40"/>
    <property type="match status" value="6"/>
</dbReference>
<reference evidence="3 4" key="1">
    <citation type="submission" date="2019-04" db="EMBL/GenBank/DDBJ databases">
        <title>An improved genome assembly and genetic linkage map for asparagus bean, Vigna unguiculata ssp. sesquipedialis.</title>
        <authorList>
            <person name="Xia Q."/>
            <person name="Zhang R."/>
            <person name="Dong Y."/>
        </authorList>
    </citation>
    <scope>NUCLEOTIDE SEQUENCE [LARGE SCALE GENOMIC DNA]</scope>
    <source>
        <tissue evidence="3">Leaf</tissue>
    </source>
</reference>
<evidence type="ECO:0000256" key="1">
    <source>
        <dbReference type="PROSITE-ProRule" id="PRU00221"/>
    </source>
</evidence>
<evidence type="ECO:0000313" key="4">
    <source>
        <dbReference type="Proteomes" id="UP000501690"/>
    </source>
</evidence>
<dbReference type="AlphaFoldDB" id="A0A4D6L8U4"/>
<dbReference type="Gramene" id="Vigun03g052700.1.v1.2">
    <property type="protein sequence ID" value="Vigun03g052700.1.v1.2"/>
    <property type="gene ID" value="Vigun03g052700.v1.2"/>
</dbReference>
<name>A0A4D6L8U4_VIGUN</name>
<organism evidence="3 4">
    <name type="scientific">Vigna unguiculata</name>
    <name type="common">Cowpea</name>
    <dbReference type="NCBI Taxonomy" id="3917"/>
    <lineage>
        <taxon>Eukaryota</taxon>
        <taxon>Viridiplantae</taxon>
        <taxon>Streptophyta</taxon>
        <taxon>Embryophyta</taxon>
        <taxon>Tracheophyta</taxon>
        <taxon>Spermatophyta</taxon>
        <taxon>Magnoliopsida</taxon>
        <taxon>eudicotyledons</taxon>
        <taxon>Gunneridae</taxon>
        <taxon>Pentapetalae</taxon>
        <taxon>rosids</taxon>
        <taxon>fabids</taxon>
        <taxon>Fabales</taxon>
        <taxon>Fabaceae</taxon>
        <taxon>Papilionoideae</taxon>
        <taxon>50 kb inversion clade</taxon>
        <taxon>NPAAA clade</taxon>
        <taxon>indigoferoid/millettioid clade</taxon>
        <taxon>Phaseoleae</taxon>
        <taxon>Vigna</taxon>
    </lineage>
</organism>
<feature type="region of interest" description="Disordered" evidence="2">
    <location>
        <begin position="1"/>
        <end position="22"/>
    </location>
</feature>
<evidence type="ECO:0000313" key="3">
    <source>
        <dbReference type="EMBL" id="QCD84951.1"/>
    </source>
</evidence>
<dbReference type="PANTHER" id="PTHR47232">
    <property type="entry name" value="TRANSDUCIN FAMILY PROTEIN / WD-40 REPEAT FAMILY PROTEIN"/>
    <property type="match status" value="1"/>
</dbReference>